<dbReference type="EMBL" id="FTNO01000001">
    <property type="protein sequence ID" value="SIR17707.1"/>
    <property type="molecule type" value="Genomic_DNA"/>
</dbReference>
<dbReference type="PANTHER" id="PTHR42693:SF33">
    <property type="entry name" value="ARYLSULFATASE"/>
    <property type="match status" value="1"/>
</dbReference>
<keyword evidence="4" id="KW-1185">Reference proteome</keyword>
<accession>A0A1N6YT15</accession>
<dbReference type="Pfam" id="PF00884">
    <property type="entry name" value="Sulfatase"/>
    <property type="match status" value="1"/>
</dbReference>
<dbReference type="InterPro" id="IPR000917">
    <property type="entry name" value="Sulfatase_N"/>
</dbReference>
<dbReference type="SUPFAM" id="SSF53649">
    <property type="entry name" value="Alkaline phosphatase-like"/>
    <property type="match status" value="1"/>
</dbReference>
<evidence type="ECO:0000313" key="4">
    <source>
        <dbReference type="Proteomes" id="UP000186914"/>
    </source>
</evidence>
<dbReference type="GO" id="GO:0004065">
    <property type="term" value="F:arylsulfatase activity"/>
    <property type="evidence" value="ECO:0007669"/>
    <property type="project" value="TreeGrafter"/>
</dbReference>
<evidence type="ECO:0000259" key="2">
    <source>
        <dbReference type="Pfam" id="PF00884"/>
    </source>
</evidence>
<dbReference type="InterPro" id="IPR017850">
    <property type="entry name" value="Alkaline_phosphatase_core_sf"/>
</dbReference>
<protein>
    <submittedName>
        <fullName evidence="3">Arylsulfatase A</fullName>
    </submittedName>
</protein>
<dbReference type="OrthoDB" id="102174at2157"/>
<dbReference type="Gene3D" id="3.40.720.10">
    <property type="entry name" value="Alkaline Phosphatase, subunit A"/>
    <property type="match status" value="1"/>
</dbReference>
<gene>
    <name evidence="3" type="ORF">SAMN05421858_1703</name>
</gene>
<evidence type="ECO:0000256" key="1">
    <source>
        <dbReference type="ARBA" id="ARBA00008779"/>
    </source>
</evidence>
<dbReference type="RefSeq" id="WP_076429630.1">
    <property type="nucleotide sequence ID" value="NZ_FTNO01000001.1"/>
</dbReference>
<dbReference type="InterPro" id="IPR050738">
    <property type="entry name" value="Sulfatase"/>
</dbReference>
<proteinExistence type="inferred from homology"/>
<organism evidence="3 4">
    <name type="scientific">Haladaptatus litoreus</name>
    <dbReference type="NCBI Taxonomy" id="553468"/>
    <lineage>
        <taxon>Archaea</taxon>
        <taxon>Methanobacteriati</taxon>
        <taxon>Methanobacteriota</taxon>
        <taxon>Stenosarchaea group</taxon>
        <taxon>Halobacteria</taxon>
        <taxon>Halobacteriales</taxon>
        <taxon>Haladaptataceae</taxon>
        <taxon>Haladaptatus</taxon>
    </lineage>
</organism>
<comment type="similarity">
    <text evidence="1">Belongs to the sulfatase family.</text>
</comment>
<dbReference type="PANTHER" id="PTHR42693">
    <property type="entry name" value="ARYLSULFATASE FAMILY MEMBER"/>
    <property type="match status" value="1"/>
</dbReference>
<evidence type="ECO:0000313" key="3">
    <source>
        <dbReference type="EMBL" id="SIR17707.1"/>
    </source>
</evidence>
<feature type="domain" description="Sulfatase N-terminal" evidence="2">
    <location>
        <begin position="26"/>
        <end position="325"/>
    </location>
</feature>
<sequence length="438" mass="49468">MTNIALIVLDTLRKDKFDEHFDWLPGRRYENAWSTSHWTVPAHASLFTGKYASEVGIHAGSQSFDCEEPLLAETLSNNDYTTRAFSANPNISPAFEAHRGFDDFKGNFRLEGLEEGMFDWEKFIAESRDMGYERFAIALKRCVFGDYRTLPSVKHGVKLKLRDMGIGSKVVSGGAEMALDLIQNAEFGEKEFLFVNLMEAHAPYDPPKPFKSVDVNIDTLYASMDRPSDPPKDIKTAYDDSVRYLSHIYRQVFDSLRADFDTIITVGDHGELLGEHDAWGHLYGLHPELTNVPLSIYTGNGSNVEISESVNLCDVYQTTLHSAGIETNSRGRDLLSITDDGEFVVEYHGLCERNYLALQNKGFDDLSHMDDELGGLVTGDFYGYETFEGWEEFGTSPYSSARDRLETLLVERDKRSVDNEKQDLDDEILGRLEDLGYA</sequence>
<name>A0A1N6YT15_9EURY</name>
<reference evidence="4" key="1">
    <citation type="submission" date="2017-01" db="EMBL/GenBank/DDBJ databases">
        <authorList>
            <person name="Varghese N."/>
            <person name="Submissions S."/>
        </authorList>
    </citation>
    <scope>NUCLEOTIDE SEQUENCE [LARGE SCALE GENOMIC DNA]</scope>
    <source>
        <strain evidence="4">CGMCC 1.7737</strain>
    </source>
</reference>
<dbReference type="AlphaFoldDB" id="A0A1N6YT15"/>
<dbReference type="Proteomes" id="UP000186914">
    <property type="component" value="Unassembled WGS sequence"/>
</dbReference>